<dbReference type="Proteomes" id="UP000317365">
    <property type="component" value="Chromosome"/>
</dbReference>
<evidence type="ECO:0000256" key="1">
    <source>
        <dbReference type="PIRSR" id="PIRSR611757-1"/>
    </source>
</evidence>
<dbReference type="PANTHER" id="PTHR30163:SF9">
    <property type="entry name" value="MEMBRANE-BOUND LYTIC MUREIN TRANSGLYCOSYLASE B"/>
    <property type="match status" value="1"/>
</dbReference>
<dbReference type="InterPro" id="IPR043426">
    <property type="entry name" value="MltB-like"/>
</dbReference>
<dbReference type="PANTHER" id="PTHR30163">
    <property type="entry name" value="MEMBRANE-BOUND LYTIC MUREIN TRANSGLYCOSYLASE B"/>
    <property type="match status" value="1"/>
</dbReference>
<organism evidence="4 5">
    <name type="scientific">Rhodoferax aquaticus</name>
    <dbReference type="NCBI Taxonomy" id="2527691"/>
    <lineage>
        <taxon>Bacteria</taxon>
        <taxon>Pseudomonadati</taxon>
        <taxon>Pseudomonadota</taxon>
        <taxon>Betaproteobacteria</taxon>
        <taxon>Burkholderiales</taxon>
        <taxon>Comamonadaceae</taxon>
        <taxon>Rhodoferax</taxon>
    </lineage>
</organism>
<proteinExistence type="predicted"/>
<dbReference type="FunFam" id="1.10.8.350:FF:000001">
    <property type="entry name" value="Lytic murein transglycosylase B"/>
    <property type="match status" value="1"/>
</dbReference>
<feature type="domain" description="Transglycosylase SLT" evidence="3">
    <location>
        <begin position="42"/>
        <end position="343"/>
    </location>
</feature>
<dbReference type="Pfam" id="PF13406">
    <property type="entry name" value="SLT_2"/>
    <property type="match status" value="1"/>
</dbReference>
<dbReference type="KEGG" id="rhg:EXZ61_10250"/>
<accession>A0A515EPC3</accession>
<evidence type="ECO:0000313" key="4">
    <source>
        <dbReference type="EMBL" id="QDL54516.1"/>
    </source>
</evidence>
<dbReference type="InterPro" id="IPR011757">
    <property type="entry name" value="Lytic_transglycosylase_MltB"/>
</dbReference>
<dbReference type="AlphaFoldDB" id="A0A515EPC3"/>
<dbReference type="InterPro" id="IPR023346">
    <property type="entry name" value="Lysozyme-like_dom_sf"/>
</dbReference>
<evidence type="ECO:0000259" key="3">
    <source>
        <dbReference type="Pfam" id="PF13406"/>
    </source>
</evidence>
<evidence type="ECO:0000256" key="2">
    <source>
        <dbReference type="SAM" id="MobiDB-lite"/>
    </source>
</evidence>
<dbReference type="GO" id="GO:0009253">
    <property type="term" value="P:peptidoglycan catabolic process"/>
    <property type="evidence" value="ECO:0007669"/>
    <property type="project" value="TreeGrafter"/>
</dbReference>
<keyword evidence="5" id="KW-1185">Reference proteome</keyword>
<dbReference type="GO" id="GO:0008933">
    <property type="term" value="F:peptidoglycan lytic transglycosylase activity"/>
    <property type="evidence" value="ECO:0007669"/>
    <property type="project" value="TreeGrafter"/>
</dbReference>
<dbReference type="Gene3D" id="1.10.8.350">
    <property type="entry name" value="Bacterial muramidase"/>
    <property type="match status" value="1"/>
</dbReference>
<reference evidence="5" key="2">
    <citation type="journal article" date="2020" name="Int. J. Syst. Evol. Microbiol.">
        <title>Genomic insights into a novel species Rhodoferax aquaticus sp. nov., isolated from freshwater.</title>
        <authorList>
            <person name="Li T."/>
            <person name="Zhuo Y."/>
            <person name="Jin C.Z."/>
            <person name="Wu X."/>
            <person name="Ko S.R."/>
            <person name="Jin F.J."/>
            <person name="Ahn C.Y."/>
            <person name="Oh H.M."/>
            <person name="Lee H.G."/>
            <person name="Jin L."/>
        </authorList>
    </citation>
    <scope>NUCLEOTIDE SEQUENCE [LARGE SCALE GENOMIC DNA]</scope>
    <source>
        <strain evidence="5">Gr-4</strain>
    </source>
</reference>
<dbReference type="EMBL" id="CP036282">
    <property type="protein sequence ID" value="QDL54516.1"/>
    <property type="molecule type" value="Genomic_DNA"/>
</dbReference>
<evidence type="ECO:0000313" key="5">
    <source>
        <dbReference type="Proteomes" id="UP000317365"/>
    </source>
</evidence>
<feature type="region of interest" description="Disordered" evidence="2">
    <location>
        <begin position="1"/>
        <end position="27"/>
    </location>
</feature>
<dbReference type="InterPro" id="IPR031304">
    <property type="entry name" value="SLT_2"/>
</dbReference>
<name>A0A515EPC3_9BURK</name>
<reference evidence="5" key="1">
    <citation type="submission" date="2019-02" db="EMBL/GenBank/DDBJ databases">
        <title>Complete genome sequence of Rhodoferax sp. Gr-4.</title>
        <authorList>
            <person name="Jin L."/>
        </authorList>
    </citation>
    <scope>NUCLEOTIDE SEQUENCE [LARGE SCALE GENOMIC DNA]</scope>
    <source>
        <strain evidence="5">Gr-4</strain>
    </source>
</reference>
<dbReference type="NCBIfam" id="TIGR02282">
    <property type="entry name" value="MltB"/>
    <property type="match status" value="1"/>
</dbReference>
<feature type="active site" evidence="1">
    <location>
        <position position="136"/>
    </location>
</feature>
<protein>
    <submittedName>
        <fullName evidence="4">Lytic murein transglycosylase B</fullName>
    </submittedName>
</protein>
<dbReference type="SUPFAM" id="SSF53955">
    <property type="entry name" value="Lysozyme-like"/>
    <property type="match status" value="1"/>
</dbReference>
<gene>
    <name evidence="4" type="primary">mltB</name>
    <name evidence="4" type="ORF">EXZ61_10250</name>
</gene>
<dbReference type="CDD" id="cd13399">
    <property type="entry name" value="Slt35-like"/>
    <property type="match status" value="1"/>
</dbReference>
<dbReference type="RefSeq" id="WP_142811494.1">
    <property type="nucleotide sequence ID" value="NZ_CP036282.1"/>
</dbReference>
<dbReference type="Gene3D" id="1.10.530.10">
    <property type="match status" value="1"/>
</dbReference>
<sequence length="351" mass="38330">MAAEPVKPKPATKSTTKTNKKKHKPAKAIAPLGPLYSERTDAMQAADALAQRAQLDPAWVRQMVGQARYTSAVAQAITPPSVGVPKNWAAYRSRFIEPVRIKAGAKFWLANREALERAERETGVPASIVVGVIGVETIYGQNTGSFRIMDALCTLAFDFPSAHPRAKERTAYFLSELEAYLALTQRTGTDPLALRGSYAGALGMPQFMPSSWTKYAIDFDGDGRADLFNSSADVIGSVANYFKNFRWKAGMPTHYPVQLDPSILDLPALMAPDILPTFSASDMQAKGALLDNLARQHQGPLALVELQNGSEAPSYVVGTENFYAITRYNWSSYYAMAVIELGQEVAKAMQK</sequence>